<evidence type="ECO:0000313" key="3">
    <source>
        <dbReference type="Proteomes" id="UP000621455"/>
    </source>
</evidence>
<organism evidence="2 3">
    <name type="scientific">Massilia frigida</name>
    <dbReference type="NCBI Taxonomy" id="2609281"/>
    <lineage>
        <taxon>Bacteria</taxon>
        <taxon>Pseudomonadati</taxon>
        <taxon>Pseudomonadota</taxon>
        <taxon>Betaproteobacteria</taxon>
        <taxon>Burkholderiales</taxon>
        <taxon>Oxalobacteraceae</taxon>
        <taxon>Telluria group</taxon>
        <taxon>Massilia</taxon>
    </lineage>
</organism>
<sequence>MTKNITPLTTWEGFTRLSRAGFRERYPDAGIRQRRLHDPDEDEGDEDDEALGDDSGLPWLLVTGNVSIGKQMLEAAEGQA</sequence>
<reference evidence="2 3" key="1">
    <citation type="submission" date="2019-10" db="EMBL/GenBank/DDBJ databases">
        <title>Taxonomy of Antarctic Massilia spp.: description of Massilia rubra sp. nov., Massilia aquatica sp. nov., Massilia mucilaginosa sp. nov., Massilia frigida sp. nov. isolated from streams, lakes and regoliths.</title>
        <authorList>
            <person name="Holochova P."/>
            <person name="Sedlacek I."/>
            <person name="Kralova S."/>
            <person name="Maslanova I."/>
            <person name="Busse H.-J."/>
            <person name="Stankova E."/>
            <person name="Vrbovska V."/>
            <person name="Kovarovic V."/>
            <person name="Bartak M."/>
            <person name="Svec P."/>
            <person name="Pantucek R."/>
        </authorList>
    </citation>
    <scope>NUCLEOTIDE SEQUENCE [LARGE SCALE GENOMIC DNA]</scope>
    <source>
        <strain evidence="2 3">CCM 8695</strain>
    </source>
</reference>
<accession>A0ABX0NIF1</accession>
<comment type="caution">
    <text evidence="2">The sequence shown here is derived from an EMBL/GenBank/DDBJ whole genome shotgun (WGS) entry which is preliminary data.</text>
</comment>
<proteinExistence type="predicted"/>
<keyword evidence="3" id="KW-1185">Reference proteome</keyword>
<dbReference type="Proteomes" id="UP000621455">
    <property type="component" value="Unassembled WGS sequence"/>
</dbReference>
<feature type="region of interest" description="Disordered" evidence="1">
    <location>
        <begin position="28"/>
        <end position="57"/>
    </location>
</feature>
<gene>
    <name evidence="2" type="ORF">F2P44_16795</name>
</gene>
<evidence type="ECO:0000256" key="1">
    <source>
        <dbReference type="SAM" id="MobiDB-lite"/>
    </source>
</evidence>
<dbReference type="RefSeq" id="WP_167088252.1">
    <property type="nucleotide sequence ID" value="NZ_WHJG01000016.1"/>
</dbReference>
<evidence type="ECO:0000313" key="2">
    <source>
        <dbReference type="EMBL" id="NHZ80920.1"/>
    </source>
</evidence>
<name>A0ABX0NIF1_9BURK</name>
<dbReference type="EMBL" id="WHJG01000016">
    <property type="protein sequence ID" value="NHZ80920.1"/>
    <property type="molecule type" value="Genomic_DNA"/>
</dbReference>
<protein>
    <submittedName>
        <fullName evidence="2">Uncharacterized protein</fullName>
    </submittedName>
</protein>
<feature type="compositionally biased region" description="Acidic residues" evidence="1">
    <location>
        <begin position="39"/>
        <end position="52"/>
    </location>
</feature>